<dbReference type="Proteomes" id="UP000198157">
    <property type="component" value="Unassembled WGS sequence"/>
</dbReference>
<dbReference type="OrthoDB" id="2082773at2"/>
<name>A0A246HRH8_STEMA</name>
<dbReference type="AlphaFoldDB" id="A0A246HRH8"/>
<organism evidence="1 2">
    <name type="scientific">Stenotrophomonas maltophilia</name>
    <name type="common">Pseudomonas maltophilia</name>
    <name type="synonym">Xanthomonas maltophilia</name>
    <dbReference type="NCBI Taxonomy" id="40324"/>
    <lineage>
        <taxon>Bacteria</taxon>
        <taxon>Pseudomonadati</taxon>
        <taxon>Pseudomonadota</taxon>
        <taxon>Gammaproteobacteria</taxon>
        <taxon>Lysobacterales</taxon>
        <taxon>Lysobacteraceae</taxon>
        <taxon>Stenotrophomonas</taxon>
        <taxon>Stenotrophomonas maltophilia group</taxon>
    </lineage>
</organism>
<evidence type="ECO:0000313" key="1">
    <source>
        <dbReference type="EMBL" id="OWQ56824.1"/>
    </source>
</evidence>
<proteinExistence type="predicted"/>
<sequence length="161" mass="17520">MARNLLFGKEAATAGLSVATRSQARTTTLSAASLDSRLRQKRSPAYVQAMTRVDVGGHVHDRDAVAALKQLVEAELGEIALEDRLLGIVSRCMLGHPYEVHTLDLTGQIIEHFKIGHTLPLTLERARTLALHPSYAFIEVYAKRMVTVSDSGQTAVIEGTT</sequence>
<protein>
    <submittedName>
        <fullName evidence="1">Uncharacterized protein</fullName>
    </submittedName>
</protein>
<gene>
    <name evidence="1" type="ORF">CEE60_01785</name>
</gene>
<evidence type="ECO:0000313" key="2">
    <source>
        <dbReference type="Proteomes" id="UP000198157"/>
    </source>
</evidence>
<dbReference type="EMBL" id="NIVS01000004">
    <property type="protein sequence ID" value="OWQ56824.1"/>
    <property type="molecule type" value="Genomic_DNA"/>
</dbReference>
<reference evidence="1 2" key="1">
    <citation type="submission" date="2017-06" db="EMBL/GenBank/DDBJ databases">
        <authorList>
            <person name="Kim H.J."/>
            <person name="Triplett B.A."/>
        </authorList>
    </citation>
    <scope>NUCLEOTIDE SEQUENCE [LARGE SCALE GENOMIC DNA]</scope>
    <source>
        <strain evidence="1 2">13146</strain>
    </source>
</reference>
<comment type="caution">
    <text evidence="1">The sequence shown here is derived from an EMBL/GenBank/DDBJ whole genome shotgun (WGS) entry which is preliminary data.</text>
</comment>
<accession>A0A246HRH8</accession>